<gene>
    <name evidence="1" type="ORF">SOCEGT47_006900</name>
</gene>
<accession>A0A4P2PU07</accession>
<proteinExistence type="predicted"/>
<dbReference type="PROSITE" id="PS51257">
    <property type="entry name" value="PROKAR_LIPOPROTEIN"/>
    <property type="match status" value="1"/>
</dbReference>
<organism evidence="1 2">
    <name type="scientific">Sorangium cellulosum</name>
    <name type="common">Polyangium cellulosum</name>
    <dbReference type="NCBI Taxonomy" id="56"/>
    <lineage>
        <taxon>Bacteria</taxon>
        <taxon>Pseudomonadati</taxon>
        <taxon>Myxococcota</taxon>
        <taxon>Polyangia</taxon>
        <taxon>Polyangiales</taxon>
        <taxon>Polyangiaceae</taxon>
        <taxon>Sorangium</taxon>
    </lineage>
</organism>
<dbReference type="Proteomes" id="UP000295781">
    <property type="component" value="Chromosome"/>
</dbReference>
<dbReference type="OrthoDB" id="5503126at2"/>
<reference evidence="1 2" key="1">
    <citation type="submission" date="2015-09" db="EMBL/GenBank/DDBJ databases">
        <title>Sorangium comparison.</title>
        <authorList>
            <person name="Zaburannyi N."/>
            <person name="Bunk B."/>
            <person name="Overmann J."/>
            <person name="Mueller R."/>
        </authorList>
    </citation>
    <scope>NUCLEOTIDE SEQUENCE [LARGE SCALE GENOMIC DNA]</scope>
    <source>
        <strain evidence="1 2">So ceGT47</strain>
    </source>
</reference>
<dbReference type="AlphaFoldDB" id="A0A4P2PU07"/>
<sequence>MYLKLTSLKRTSFVLGCAAALSGCIAEMEDTEALDELAGEAQGALVMENALSANALNLNALNLNALNLNALHPDALSAKSLAALAAPDLGGDMARELVRYAVSCALDSHQSFKLSWRDENGKLRKERYVGQLGVAPTWATGPLDEYGQRLVSACLAARVNYYQVPVVISVRSHENPLKKLCTSQELIDYPDVEGTFWGNVFAEEPYINACYNSATIDNSRAHKRDCAVGHLGADGQIVECGMIRIVGSCSDVCQPLDASKQYYQSCIERPDRNSSTTKVVITTSLP</sequence>
<name>A0A4P2PU07_SORCE</name>
<dbReference type="EMBL" id="CP012670">
    <property type="protein sequence ID" value="AUX20225.1"/>
    <property type="molecule type" value="Genomic_DNA"/>
</dbReference>
<protein>
    <submittedName>
        <fullName evidence="1">Uncharacterized protein</fullName>
    </submittedName>
</protein>
<dbReference type="RefSeq" id="WP_129345254.1">
    <property type="nucleotide sequence ID" value="NZ_CP012670.1"/>
</dbReference>
<evidence type="ECO:0000313" key="1">
    <source>
        <dbReference type="EMBL" id="AUX20225.1"/>
    </source>
</evidence>
<evidence type="ECO:0000313" key="2">
    <source>
        <dbReference type="Proteomes" id="UP000295781"/>
    </source>
</evidence>